<organism evidence="5 6">
    <name type="scientific">Rhodanobacter caeni</name>
    <dbReference type="NCBI Taxonomy" id="657654"/>
    <lineage>
        <taxon>Bacteria</taxon>
        <taxon>Pseudomonadati</taxon>
        <taxon>Pseudomonadota</taxon>
        <taxon>Gammaproteobacteria</taxon>
        <taxon>Lysobacterales</taxon>
        <taxon>Rhodanobacteraceae</taxon>
        <taxon>Rhodanobacter</taxon>
    </lineage>
</organism>
<dbReference type="InterPro" id="IPR050654">
    <property type="entry name" value="AChE-related_enzymes"/>
</dbReference>
<keyword evidence="2 3" id="KW-0378">Hydrolase</keyword>
<keyword evidence="6" id="KW-1185">Reference proteome</keyword>
<feature type="signal peptide" evidence="3">
    <location>
        <begin position="1"/>
        <end position="30"/>
    </location>
</feature>
<evidence type="ECO:0000313" key="6">
    <source>
        <dbReference type="Proteomes" id="UP001500657"/>
    </source>
</evidence>
<dbReference type="InterPro" id="IPR002018">
    <property type="entry name" value="CarbesteraseB"/>
</dbReference>
<dbReference type="PROSITE" id="PS00122">
    <property type="entry name" value="CARBOXYLESTERASE_B_1"/>
    <property type="match status" value="1"/>
</dbReference>
<evidence type="ECO:0000256" key="3">
    <source>
        <dbReference type="RuleBase" id="RU361235"/>
    </source>
</evidence>
<evidence type="ECO:0000259" key="4">
    <source>
        <dbReference type="Pfam" id="PF00135"/>
    </source>
</evidence>
<dbReference type="SUPFAM" id="SSF53474">
    <property type="entry name" value="alpha/beta-Hydrolases"/>
    <property type="match status" value="1"/>
</dbReference>
<dbReference type="PROSITE" id="PS00941">
    <property type="entry name" value="CARBOXYLESTERASE_B_2"/>
    <property type="match status" value="1"/>
</dbReference>
<keyword evidence="3" id="KW-0732">Signal</keyword>
<reference evidence="6" key="1">
    <citation type="journal article" date="2019" name="Int. J. Syst. Evol. Microbiol.">
        <title>The Global Catalogue of Microorganisms (GCM) 10K type strain sequencing project: providing services to taxonomists for standard genome sequencing and annotation.</title>
        <authorList>
            <consortium name="The Broad Institute Genomics Platform"/>
            <consortium name="The Broad Institute Genome Sequencing Center for Infectious Disease"/>
            <person name="Wu L."/>
            <person name="Ma J."/>
        </authorList>
    </citation>
    <scope>NUCLEOTIDE SEQUENCE [LARGE SCALE GENOMIC DNA]</scope>
    <source>
        <strain evidence="6">JCM 16242</strain>
    </source>
</reference>
<dbReference type="EMBL" id="BAAAFO010000006">
    <property type="protein sequence ID" value="GAA0264379.1"/>
    <property type="molecule type" value="Genomic_DNA"/>
</dbReference>
<dbReference type="PANTHER" id="PTHR43918">
    <property type="entry name" value="ACETYLCHOLINESTERASE"/>
    <property type="match status" value="1"/>
</dbReference>
<dbReference type="EC" id="3.1.1.-" evidence="3"/>
<dbReference type="InterPro" id="IPR029058">
    <property type="entry name" value="AB_hydrolase_fold"/>
</dbReference>
<dbReference type="PANTHER" id="PTHR43918:SF4">
    <property type="entry name" value="CARBOXYLIC ESTER HYDROLASE"/>
    <property type="match status" value="1"/>
</dbReference>
<evidence type="ECO:0000313" key="5">
    <source>
        <dbReference type="EMBL" id="GAA0264379.1"/>
    </source>
</evidence>
<evidence type="ECO:0000256" key="1">
    <source>
        <dbReference type="ARBA" id="ARBA00005964"/>
    </source>
</evidence>
<accession>A0ABP3EJ42</accession>
<comment type="caution">
    <text evidence="5">The sequence shown here is derived from an EMBL/GenBank/DDBJ whole genome shotgun (WGS) entry which is preliminary data.</text>
</comment>
<gene>
    <name evidence="5" type="ORF">GCM10009126_32630</name>
</gene>
<proteinExistence type="inferred from homology"/>
<name>A0ABP3EJ42_9GAMM</name>
<protein>
    <recommendedName>
        <fullName evidence="3">Carboxylic ester hydrolase</fullName>
        <ecNumber evidence="3">3.1.1.-</ecNumber>
    </recommendedName>
</protein>
<dbReference type="Proteomes" id="UP001500657">
    <property type="component" value="Unassembled WGS sequence"/>
</dbReference>
<dbReference type="RefSeq" id="WP_343883912.1">
    <property type="nucleotide sequence ID" value="NZ_BAAAFO010000006.1"/>
</dbReference>
<dbReference type="Pfam" id="PF00135">
    <property type="entry name" value="COesterase"/>
    <property type="match status" value="1"/>
</dbReference>
<feature type="chain" id="PRO_5044986789" description="Carboxylic ester hydrolase" evidence="3">
    <location>
        <begin position="31"/>
        <end position="538"/>
    </location>
</feature>
<dbReference type="InterPro" id="IPR019826">
    <property type="entry name" value="Carboxylesterase_B_AS"/>
</dbReference>
<dbReference type="Gene3D" id="3.40.50.1820">
    <property type="entry name" value="alpha/beta hydrolase"/>
    <property type="match status" value="1"/>
</dbReference>
<dbReference type="InterPro" id="IPR019819">
    <property type="entry name" value="Carboxylesterase_B_CS"/>
</dbReference>
<feature type="domain" description="Carboxylesterase type B" evidence="4">
    <location>
        <begin position="32"/>
        <end position="507"/>
    </location>
</feature>
<sequence length="538" mass="56676">MIVSSRWMATALRRGVAVALMVLLGVDAHAAAPTVTLAGGAISGTRASADGVALHAFLGVPYAAPPVGALRWKPPQPVVAWSGVRKTQQFGPRCMQLPIYSDMVFRSNGVSEDCLYLNVWTPAQATGQKLPVLVYFYGGGYMAGDASEPRYDGAGMAARGIVTVTVNYRLGVFGFLALPALAAESPQHAAGNYGLLDQNAALHWVRQNIARFGGDPKKITIGGESAGSMSVSALMASPLSRGVIAGAIGESGALIAPLAPLSLAVAQQRGEKFMAQVGADSLAALRAMPADALLQATADKSTPRFAPDIDGYFLTEPPAATFARGAQAAVPLLLGSNSQEGSYVGLLDGKAPTPANYRAALERLFGAQAQRALALYPGDDEEAVKRSGTALAGDMFIAHSTWRWMDLHRHTGNAPVYFYYYDQPRPAKRQPAAGESADAGAVHSAEIEYALGNLDGNPVYAWTAADRETSRMLQGYFAQFIKHGNPNGDGLPTWPAAAESDGGLLRQTIDAHPRTVVDHGAPRQAFLQQFYATQPGAL</sequence>
<evidence type="ECO:0000256" key="2">
    <source>
        <dbReference type="ARBA" id="ARBA00022801"/>
    </source>
</evidence>
<comment type="similarity">
    <text evidence="1 3">Belongs to the type-B carboxylesterase/lipase family.</text>
</comment>